<dbReference type="AlphaFoldDB" id="A0A0D2N8U0"/>
<dbReference type="Proteomes" id="UP000032304">
    <property type="component" value="Chromosome 1"/>
</dbReference>
<feature type="transmembrane region" description="Helical" evidence="1">
    <location>
        <begin position="28"/>
        <end position="50"/>
    </location>
</feature>
<keyword evidence="1" id="KW-0472">Membrane</keyword>
<keyword evidence="1" id="KW-0812">Transmembrane</keyword>
<protein>
    <submittedName>
        <fullName evidence="2">Uncharacterized protein</fullName>
    </submittedName>
</protein>
<dbReference type="EMBL" id="CM001740">
    <property type="protein sequence ID" value="KJB09148.1"/>
    <property type="molecule type" value="Genomic_DNA"/>
</dbReference>
<proteinExistence type="predicted"/>
<dbReference type="Gramene" id="KJB09148">
    <property type="protein sequence ID" value="KJB09148"/>
    <property type="gene ID" value="B456_001G126100"/>
</dbReference>
<keyword evidence="3" id="KW-1185">Reference proteome</keyword>
<evidence type="ECO:0000256" key="1">
    <source>
        <dbReference type="SAM" id="Phobius"/>
    </source>
</evidence>
<reference evidence="2 3" key="1">
    <citation type="journal article" date="2012" name="Nature">
        <title>Repeated polyploidization of Gossypium genomes and the evolution of spinnable cotton fibres.</title>
        <authorList>
            <person name="Paterson A.H."/>
            <person name="Wendel J.F."/>
            <person name="Gundlach H."/>
            <person name="Guo H."/>
            <person name="Jenkins J."/>
            <person name="Jin D."/>
            <person name="Llewellyn D."/>
            <person name="Showmaker K.C."/>
            <person name="Shu S."/>
            <person name="Udall J."/>
            <person name="Yoo M.J."/>
            <person name="Byers R."/>
            <person name="Chen W."/>
            <person name="Doron-Faigenboim A."/>
            <person name="Duke M.V."/>
            <person name="Gong L."/>
            <person name="Grimwood J."/>
            <person name="Grover C."/>
            <person name="Grupp K."/>
            <person name="Hu G."/>
            <person name="Lee T.H."/>
            <person name="Li J."/>
            <person name="Lin L."/>
            <person name="Liu T."/>
            <person name="Marler B.S."/>
            <person name="Page J.T."/>
            <person name="Roberts A.W."/>
            <person name="Romanel E."/>
            <person name="Sanders W.S."/>
            <person name="Szadkowski E."/>
            <person name="Tan X."/>
            <person name="Tang H."/>
            <person name="Xu C."/>
            <person name="Wang J."/>
            <person name="Wang Z."/>
            <person name="Zhang D."/>
            <person name="Zhang L."/>
            <person name="Ashrafi H."/>
            <person name="Bedon F."/>
            <person name="Bowers J.E."/>
            <person name="Brubaker C.L."/>
            <person name="Chee P.W."/>
            <person name="Das S."/>
            <person name="Gingle A.R."/>
            <person name="Haigler C.H."/>
            <person name="Harker D."/>
            <person name="Hoffmann L.V."/>
            <person name="Hovav R."/>
            <person name="Jones D.C."/>
            <person name="Lemke C."/>
            <person name="Mansoor S."/>
            <person name="ur Rahman M."/>
            <person name="Rainville L.N."/>
            <person name="Rambani A."/>
            <person name="Reddy U.K."/>
            <person name="Rong J.K."/>
            <person name="Saranga Y."/>
            <person name="Scheffler B.E."/>
            <person name="Scheffler J.A."/>
            <person name="Stelly D.M."/>
            <person name="Triplett B.A."/>
            <person name="Van Deynze A."/>
            <person name="Vaslin M.F."/>
            <person name="Waghmare V.N."/>
            <person name="Walford S.A."/>
            <person name="Wright R.J."/>
            <person name="Zaki E.A."/>
            <person name="Zhang T."/>
            <person name="Dennis E.S."/>
            <person name="Mayer K.F."/>
            <person name="Peterson D.G."/>
            <person name="Rokhsar D.S."/>
            <person name="Wang X."/>
            <person name="Schmutz J."/>
        </authorList>
    </citation>
    <scope>NUCLEOTIDE SEQUENCE [LARGE SCALE GENOMIC DNA]</scope>
</reference>
<evidence type="ECO:0000313" key="3">
    <source>
        <dbReference type="Proteomes" id="UP000032304"/>
    </source>
</evidence>
<sequence>MIASSQTPNALFGPPPPDVSLPPPSSTILPIITSLLSLVLHLSLFLQLHLPVPFHLQQLRSCKELLDNLLLKSVRSFQF</sequence>
<organism evidence="2 3">
    <name type="scientific">Gossypium raimondii</name>
    <name type="common">Peruvian cotton</name>
    <name type="synonym">Gossypium klotzschianum subsp. raimondii</name>
    <dbReference type="NCBI Taxonomy" id="29730"/>
    <lineage>
        <taxon>Eukaryota</taxon>
        <taxon>Viridiplantae</taxon>
        <taxon>Streptophyta</taxon>
        <taxon>Embryophyta</taxon>
        <taxon>Tracheophyta</taxon>
        <taxon>Spermatophyta</taxon>
        <taxon>Magnoliopsida</taxon>
        <taxon>eudicotyledons</taxon>
        <taxon>Gunneridae</taxon>
        <taxon>Pentapetalae</taxon>
        <taxon>rosids</taxon>
        <taxon>malvids</taxon>
        <taxon>Malvales</taxon>
        <taxon>Malvaceae</taxon>
        <taxon>Malvoideae</taxon>
        <taxon>Gossypium</taxon>
    </lineage>
</organism>
<gene>
    <name evidence="2" type="ORF">B456_001G126100</name>
</gene>
<accession>A0A0D2N8U0</accession>
<keyword evidence="1" id="KW-1133">Transmembrane helix</keyword>
<dbReference type="OMA" id="YVNGIWS"/>
<evidence type="ECO:0000313" key="2">
    <source>
        <dbReference type="EMBL" id="KJB09148.1"/>
    </source>
</evidence>
<name>A0A0D2N8U0_GOSRA</name>